<dbReference type="PROSITE" id="PS51635">
    <property type="entry name" value="PNPLA"/>
    <property type="match status" value="1"/>
</dbReference>
<dbReference type="EMBL" id="BAAAJE010000015">
    <property type="protein sequence ID" value="GAA1149005.1"/>
    <property type="molecule type" value="Genomic_DNA"/>
</dbReference>
<feature type="active site" description="Proton acceptor" evidence="4">
    <location>
        <position position="155"/>
    </location>
</feature>
<dbReference type="PANTHER" id="PTHR14226">
    <property type="entry name" value="NEUROPATHY TARGET ESTERASE/SWISS CHEESE D.MELANOGASTER"/>
    <property type="match status" value="1"/>
</dbReference>
<keyword evidence="2 4" id="KW-0442">Lipid degradation</keyword>
<feature type="transmembrane region" description="Helical" evidence="5">
    <location>
        <begin position="37"/>
        <end position="57"/>
    </location>
</feature>
<keyword evidence="5" id="KW-1133">Transmembrane helix</keyword>
<sequence>MSSSPRIGLALGGGAALGAAHIGVLHALADHDIQPEIITGTSAGALVGAAFAAGLPLDLIEEKVRTATWATFGQFTLAPRVALLDSSVLSTSVALLGHEPRIEDLPRQFAAVATDLRTRASIVLTHGPLDLALRASIAVPGLFPPVAWDGHLLVDGVLTDNLPIRPARSLGADIVIAVQLYGGRKRTVASRRPTAAPGAATPPATETLIIKPQLRQLSKWSRTDIPRIIDEGRRAADEALAAPCRRQ</sequence>
<reference evidence="7 8" key="1">
    <citation type="journal article" date="2019" name="Int. J. Syst. Evol. Microbiol.">
        <title>The Global Catalogue of Microorganisms (GCM) 10K type strain sequencing project: providing services to taxonomists for standard genome sequencing and annotation.</title>
        <authorList>
            <consortium name="The Broad Institute Genomics Platform"/>
            <consortium name="The Broad Institute Genome Sequencing Center for Infectious Disease"/>
            <person name="Wu L."/>
            <person name="Ma J."/>
        </authorList>
    </citation>
    <scope>NUCLEOTIDE SEQUENCE [LARGE SCALE GENOMIC DNA]</scope>
    <source>
        <strain evidence="7 8">JCM 11813</strain>
    </source>
</reference>
<evidence type="ECO:0000259" key="6">
    <source>
        <dbReference type="PROSITE" id="PS51635"/>
    </source>
</evidence>
<gene>
    <name evidence="7" type="ORF">GCM10009606_29650</name>
</gene>
<evidence type="ECO:0000313" key="8">
    <source>
        <dbReference type="Proteomes" id="UP001499979"/>
    </source>
</evidence>
<keyword evidence="5" id="KW-0472">Membrane</keyword>
<dbReference type="InterPro" id="IPR050301">
    <property type="entry name" value="NTE"/>
</dbReference>
<dbReference type="Gene3D" id="3.40.1090.10">
    <property type="entry name" value="Cytosolic phospholipase A2 catalytic domain"/>
    <property type="match status" value="2"/>
</dbReference>
<dbReference type="InterPro" id="IPR002641">
    <property type="entry name" value="PNPLA_dom"/>
</dbReference>
<evidence type="ECO:0000256" key="3">
    <source>
        <dbReference type="ARBA" id="ARBA00023098"/>
    </source>
</evidence>
<keyword evidence="1 4" id="KW-0378">Hydrolase</keyword>
<dbReference type="RefSeq" id="WP_343908359.1">
    <property type="nucleotide sequence ID" value="NZ_BAAAJE010000015.1"/>
</dbReference>
<feature type="domain" description="PNPLA" evidence="6">
    <location>
        <begin position="9"/>
        <end position="168"/>
    </location>
</feature>
<feature type="short sequence motif" description="GXSXG" evidence="4">
    <location>
        <begin position="40"/>
        <end position="44"/>
    </location>
</feature>
<evidence type="ECO:0000256" key="2">
    <source>
        <dbReference type="ARBA" id="ARBA00022963"/>
    </source>
</evidence>
<comment type="caution">
    <text evidence="7">The sequence shown here is derived from an EMBL/GenBank/DDBJ whole genome shotgun (WGS) entry which is preliminary data.</text>
</comment>
<evidence type="ECO:0000256" key="1">
    <source>
        <dbReference type="ARBA" id="ARBA00022801"/>
    </source>
</evidence>
<dbReference type="InterPro" id="IPR016035">
    <property type="entry name" value="Acyl_Trfase/lysoPLipase"/>
</dbReference>
<evidence type="ECO:0000256" key="5">
    <source>
        <dbReference type="SAM" id="Phobius"/>
    </source>
</evidence>
<proteinExistence type="predicted"/>
<feature type="active site" description="Nucleophile" evidence="4">
    <location>
        <position position="42"/>
    </location>
</feature>
<dbReference type="Pfam" id="PF01734">
    <property type="entry name" value="Patatin"/>
    <property type="match status" value="1"/>
</dbReference>
<comment type="caution">
    <text evidence="4">Lacks conserved residue(s) required for the propagation of feature annotation.</text>
</comment>
<evidence type="ECO:0000256" key="4">
    <source>
        <dbReference type="PROSITE-ProRule" id="PRU01161"/>
    </source>
</evidence>
<keyword evidence="3 4" id="KW-0443">Lipid metabolism</keyword>
<accession>A0ABN1UHU3</accession>
<keyword evidence="8" id="KW-1185">Reference proteome</keyword>
<dbReference type="Proteomes" id="UP001499979">
    <property type="component" value="Unassembled WGS sequence"/>
</dbReference>
<keyword evidence="5" id="KW-0812">Transmembrane</keyword>
<organism evidence="7 8">
    <name type="scientific">Nocardioides aquiterrae</name>
    <dbReference type="NCBI Taxonomy" id="203799"/>
    <lineage>
        <taxon>Bacteria</taxon>
        <taxon>Bacillati</taxon>
        <taxon>Actinomycetota</taxon>
        <taxon>Actinomycetes</taxon>
        <taxon>Propionibacteriales</taxon>
        <taxon>Nocardioidaceae</taxon>
        <taxon>Nocardioides</taxon>
    </lineage>
</organism>
<name>A0ABN1UHU3_9ACTN</name>
<protein>
    <submittedName>
        <fullName evidence="7">Patatin-like phospholipase family protein</fullName>
    </submittedName>
</protein>
<evidence type="ECO:0000313" key="7">
    <source>
        <dbReference type="EMBL" id="GAA1149005.1"/>
    </source>
</evidence>
<dbReference type="SUPFAM" id="SSF52151">
    <property type="entry name" value="FabD/lysophospholipase-like"/>
    <property type="match status" value="1"/>
</dbReference>
<dbReference type="PANTHER" id="PTHR14226:SF76">
    <property type="entry name" value="NTE FAMILY PROTEIN RSSA"/>
    <property type="match status" value="1"/>
</dbReference>